<accession>A0A3N4JDC1</accession>
<name>A0A3N4JDC1_9PEZI</name>
<keyword evidence="2" id="KW-1185">Reference proteome</keyword>
<evidence type="ECO:0000313" key="1">
    <source>
        <dbReference type="EMBL" id="RPA96263.1"/>
    </source>
</evidence>
<sequence length="58" mass="6389">GELMLKQLTQKVIPTLERLFPGCQGLFAFDNAMNQQKYASHTLQSGNINLIPGGKNTL</sequence>
<feature type="non-terminal residue" evidence="1">
    <location>
        <position position="58"/>
    </location>
</feature>
<feature type="non-terminal residue" evidence="1">
    <location>
        <position position="1"/>
    </location>
</feature>
<protein>
    <recommendedName>
        <fullName evidence="3">DDE-1 domain-containing protein</fullName>
    </recommendedName>
</protein>
<evidence type="ECO:0008006" key="3">
    <source>
        <dbReference type="Google" id="ProtNLM"/>
    </source>
</evidence>
<evidence type="ECO:0000313" key="2">
    <source>
        <dbReference type="Proteomes" id="UP000276215"/>
    </source>
</evidence>
<dbReference type="OrthoDB" id="3218065at2759"/>
<dbReference type="AlphaFoldDB" id="A0A3N4JDC1"/>
<gene>
    <name evidence="1" type="ORF">L873DRAFT_1640118</name>
</gene>
<organism evidence="1 2">
    <name type="scientific">Choiromyces venosus 120613-1</name>
    <dbReference type="NCBI Taxonomy" id="1336337"/>
    <lineage>
        <taxon>Eukaryota</taxon>
        <taxon>Fungi</taxon>
        <taxon>Dikarya</taxon>
        <taxon>Ascomycota</taxon>
        <taxon>Pezizomycotina</taxon>
        <taxon>Pezizomycetes</taxon>
        <taxon>Pezizales</taxon>
        <taxon>Tuberaceae</taxon>
        <taxon>Choiromyces</taxon>
    </lineage>
</organism>
<dbReference type="EMBL" id="ML120416">
    <property type="protein sequence ID" value="RPA96263.1"/>
    <property type="molecule type" value="Genomic_DNA"/>
</dbReference>
<reference evidence="1 2" key="1">
    <citation type="journal article" date="2018" name="Nat. Ecol. Evol.">
        <title>Pezizomycetes genomes reveal the molecular basis of ectomycorrhizal truffle lifestyle.</title>
        <authorList>
            <person name="Murat C."/>
            <person name="Payen T."/>
            <person name="Noel B."/>
            <person name="Kuo A."/>
            <person name="Morin E."/>
            <person name="Chen J."/>
            <person name="Kohler A."/>
            <person name="Krizsan K."/>
            <person name="Balestrini R."/>
            <person name="Da Silva C."/>
            <person name="Montanini B."/>
            <person name="Hainaut M."/>
            <person name="Levati E."/>
            <person name="Barry K.W."/>
            <person name="Belfiori B."/>
            <person name="Cichocki N."/>
            <person name="Clum A."/>
            <person name="Dockter R.B."/>
            <person name="Fauchery L."/>
            <person name="Guy J."/>
            <person name="Iotti M."/>
            <person name="Le Tacon F."/>
            <person name="Lindquist E.A."/>
            <person name="Lipzen A."/>
            <person name="Malagnac F."/>
            <person name="Mello A."/>
            <person name="Molinier V."/>
            <person name="Miyauchi S."/>
            <person name="Poulain J."/>
            <person name="Riccioni C."/>
            <person name="Rubini A."/>
            <person name="Sitrit Y."/>
            <person name="Splivallo R."/>
            <person name="Traeger S."/>
            <person name="Wang M."/>
            <person name="Zifcakova L."/>
            <person name="Wipf D."/>
            <person name="Zambonelli A."/>
            <person name="Paolocci F."/>
            <person name="Nowrousian M."/>
            <person name="Ottonello S."/>
            <person name="Baldrian P."/>
            <person name="Spatafora J.W."/>
            <person name="Henrissat B."/>
            <person name="Nagy L.G."/>
            <person name="Aury J.M."/>
            <person name="Wincker P."/>
            <person name="Grigoriev I.V."/>
            <person name="Bonfante P."/>
            <person name="Martin F.M."/>
        </authorList>
    </citation>
    <scope>NUCLEOTIDE SEQUENCE [LARGE SCALE GENOMIC DNA]</scope>
    <source>
        <strain evidence="1 2">120613-1</strain>
    </source>
</reference>
<dbReference type="Proteomes" id="UP000276215">
    <property type="component" value="Unassembled WGS sequence"/>
</dbReference>
<proteinExistence type="predicted"/>